<dbReference type="InterPro" id="IPR032508">
    <property type="entry name" value="FecR_C"/>
</dbReference>
<name>A0ABP9BYA6_9SPHI</name>
<sequence>MQQQEVKNLLKKYIAGECSEDEIALLETWYLQYHHEQLPSITALELRRQRAAVWEKLPKQQKPRFGRPVMIKVAAAIALLITAIVGLYLYTPYATTEQIAETKPTANQQIKPGGNRATLMLADGSVIALNEATKGELHKQAGVKIAKTADGQLRYSLTEDKAAPNNNQFNWIRTPKGGQYQVTLADGTKVWLNALSSIKIPLSFTAHERQVAITGEAYFEVAEDKNRPFQVLVNGLTINVLGTSFNIMAYPDEGKTKATLASGSIKLGYKNREVLLKPGEQGIINPVSNSLDVVKVETSNVLAWKDGLFVFDDTDLHTLMRQLSRWYNVEVIYEAGVKNEAFRGKIERSADFSDVLKILRLGDVNFRIEGKQLIVMP</sequence>
<dbReference type="InterPro" id="IPR012373">
    <property type="entry name" value="Ferrdict_sens_TM"/>
</dbReference>
<dbReference type="InterPro" id="IPR006860">
    <property type="entry name" value="FecR"/>
</dbReference>
<keyword evidence="1" id="KW-0472">Membrane</keyword>
<dbReference type="EMBL" id="BAABIQ010000041">
    <property type="protein sequence ID" value="GAA4800402.1"/>
    <property type="molecule type" value="Genomic_DNA"/>
</dbReference>
<dbReference type="Gene3D" id="3.55.50.30">
    <property type="match status" value="1"/>
</dbReference>
<dbReference type="Pfam" id="PF04773">
    <property type="entry name" value="FecR"/>
    <property type="match status" value="1"/>
</dbReference>
<dbReference type="Gene3D" id="2.60.120.1440">
    <property type="match status" value="1"/>
</dbReference>
<evidence type="ECO:0000259" key="3">
    <source>
        <dbReference type="Pfam" id="PF16344"/>
    </source>
</evidence>
<keyword evidence="1" id="KW-1133">Transmembrane helix</keyword>
<protein>
    <submittedName>
        <fullName evidence="4">DUF4974 domain-containing protein</fullName>
    </submittedName>
</protein>
<dbReference type="PANTHER" id="PTHR30273">
    <property type="entry name" value="PERIPLASMIC SIGNAL SENSOR AND SIGMA FACTOR ACTIVATOR FECR-RELATED"/>
    <property type="match status" value="1"/>
</dbReference>
<feature type="transmembrane region" description="Helical" evidence="1">
    <location>
        <begin position="69"/>
        <end position="90"/>
    </location>
</feature>
<accession>A0ABP9BYA6</accession>
<dbReference type="Proteomes" id="UP001501411">
    <property type="component" value="Unassembled WGS sequence"/>
</dbReference>
<evidence type="ECO:0000256" key="1">
    <source>
        <dbReference type="SAM" id="Phobius"/>
    </source>
</evidence>
<gene>
    <name evidence="4" type="ORF">GCM10023231_31470</name>
</gene>
<evidence type="ECO:0000313" key="4">
    <source>
        <dbReference type="EMBL" id="GAA4800402.1"/>
    </source>
</evidence>
<comment type="caution">
    <text evidence="4">The sequence shown here is derived from an EMBL/GenBank/DDBJ whole genome shotgun (WGS) entry which is preliminary data.</text>
</comment>
<dbReference type="PANTHER" id="PTHR30273:SF2">
    <property type="entry name" value="PROTEIN FECR"/>
    <property type="match status" value="1"/>
</dbReference>
<evidence type="ECO:0000259" key="2">
    <source>
        <dbReference type="Pfam" id="PF04773"/>
    </source>
</evidence>
<dbReference type="Pfam" id="PF16344">
    <property type="entry name" value="FecR_C"/>
    <property type="match status" value="1"/>
</dbReference>
<reference evidence="5" key="1">
    <citation type="journal article" date="2019" name="Int. J. Syst. Evol. Microbiol.">
        <title>The Global Catalogue of Microorganisms (GCM) 10K type strain sequencing project: providing services to taxonomists for standard genome sequencing and annotation.</title>
        <authorList>
            <consortium name="The Broad Institute Genomics Platform"/>
            <consortium name="The Broad Institute Genome Sequencing Center for Infectious Disease"/>
            <person name="Wu L."/>
            <person name="Ma J."/>
        </authorList>
    </citation>
    <scope>NUCLEOTIDE SEQUENCE [LARGE SCALE GENOMIC DNA]</scope>
    <source>
        <strain evidence="5">JCM 18200</strain>
    </source>
</reference>
<evidence type="ECO:0000313" key="5">
    <source>
        <dbReference type="Proteomes" id="UP001501411"/>
    </source>
</evidence>
<proteinExistence type="predicted"/>
<feature type="domain" description="Protein FecR C-terminal" evidence="3">
    <location>
        <begin position="309"/>
        <end position="375"/>
    </location>
</feature>
<feature type="domain" description="FecR protein" evidence="2">
    <location>
        <begin position="172"/>
        <end position="266"/>
    </location>
</feature>
<dbReference type="PIRSF" id="PIRSF018266">
    <property type="entry name" value="FecR"/>
    <property type="match status" value="1"/>
</dbReference>
<keyword evidence="5" id="KW-1185">Reference proteome</keyword>
<organism evidence="4 5">
    <name type="scientific">Olivibacter ginsenosidimutans</name>
    <dbReference type="NCBI Taxonomy" id="1176537"/>
    <lineage>
        <taxon>Bacteria</taxon>
        <taxon>Pseudomonadati</taxon>
        <taxon>Bacteroidota</taxon>
        <taxon>Sphingobacteriia</taxon>
        <taxon>Sphingobacteriales</taxon>
        <taxon>Sphingobacteriaceae</taxon>
        <taxon>Olivibacter</taxon>
    </lineage>
</organism>
<keyword evidence="1" id="KW-0812">Transmembrane</keyword>
<dbReference type="RefSeq" id="WP_345232984.1">
    <property type="nucleotide sequence ID" value="NZ_BAABIQ010000041.1"/>
</dbReference>